<dbReference type="AlphaFoldDB" id="A0A6G1F2B2"/>
<reference evidence="2 3" key="1">
    <citation type="submission" date="2019-11" db="EMBL/GenBank/DDBJ databases">
        <title>Whole genome sequence of Oryza granulata.</title>
        <authorList>
            <person name="Li W."/>
        </authorList>
    </citation>
    <scope>NUCLEOTIDE SEQUENCE [LARGE SCALE GENOMIC DNA]</scope>
    <source>
        <strain evidence="3">cv. Menghai</strain>
        <tissue evidence="2">Leaf</tissue>
    </source>
</reference>
<evidence type="ECO:0000313" key="3">
    <source>
        <dbReference type="Proteomes" id="UP000479710"/>
    </source>
</evidence>
<comment type="caution">
    <text evidence="2">The sequence shown here is derived from an EMBL/GenBank/DDBJ whole genome shotgun (WGS) entry which is preliminary data.</text>
</comment>
<dbReference type="Proteomes" id="UP000479710">
    <property type="component" value="Unassembled WGS sequence"/>
</dbReference>
<dbReference type="EMBL" id="SPHZ02000002">
    <property type="protein sequence ID" value="KAF0930979.1"/>
    <property type="molecule type" value="Genomic_DNA"/>
</dbReference>
<evidence type="ECO:0000256" key="1">
    <source>
        <dbReference type="SAM" id="MobiDB-lite"/>
    </source>
</evidence>
<sequence>MATFTIPRNISSADESSSTRLIGCLTLTVSDQFLPNLIHNRIKEFIFHGKIIHIIKVIDVLDFKIFIDSQGVFCVSFKVSLNHEVFYCSFKVNAIFAFKTGLPLPLTPPVQGKEPPEFKEAPEGNDLRGKKPPEDKDLKGKEPSVGKEPPEGRGPEWKGAKASSRW</sequence>
<evidence type="ECO:0000313" key="2">
    <source>
        <dbReference type="EMBL" id="KAF0930979.1"/>
    </source>
</evidence>
<feature type="region of interest" description="Disordered" evidence="1">
    <location>
        <begin position="108"/>
        <end position="166"/>
    </location>
</feature>
<feature type="compositionally biased region" description="Basic and acidic residues" evidence="1">
    <location>
        <begin position="114"/>
        <end position="159"/>
    </location>
</feature>
<name>A0A6G1F2B2_9ORYZ</name>
<keyword evidence="3" id="KW-1185">Reference proteome</keyword>
<organism evidence="2 3">
    <name type="scientific">Oryza meyeriana var. granulata</name>
    <dbReference type="NCBI Taxonomy" id="110450"/>
    <lineage>
        <taxon>Eukaryota</taxon>
        <taxon>Viridiplantae</taxon>
        <taxon>Streptophyta</taxon>
        <taxon>Embryophyta</taxon>
        <taxon>Tracheophyta</taxon>
        <taxon>Spermatophyta</taxon>
        <taxon>Magnoliopsida</taxon>
        <taxon>Liliopsida</taxon>
        <taxon>Poales</taxon>
        <taxon>Poaceae</taxon>
        <taxon>BOP clade</taxon>
        <taxon>Oryzoideae</taxon>
        <taxon>Oryzeae</taxon>
        <taxon>Oryzinae</taxon>
        <taxon>Oryza</taxon>
        <taxon>Oryza meyeriana</taxon>
    </lineage>
</organism>
<protein>
    <submittedName>
        <fullName evidence="2">Uncharacterized protein</fullName>
    </submittedName>
</protein>
<accession>A0A6G1F2B2</accession>
<proteinExistence type="predicted"/>
<gene>
    <name evidence="2" type="ORF">E2562_038548</name>
</gene>